<proteinExistence type="predicted"/>
<dbReference type="AlphaFoldDB" id="A0A1G2CYL7"/>
<dbReference type="EMBL" id="MHLI01000002">
    <property type="protein sequence ID" value="OGZ06464.1"/>
    <property type="molecule type" value="Genomic_DNA"/>
</dbReference>
<feature type="transmembrane region" description="Helical" evidence="1">
    <location>
        <begin position="23"/>
        <end position="43"/>
    </location>
</feature>
<keyword evidence="1" id="KW-0812">Transmembrane</keyword>
<organism evidence="2 3">
    <name type="scientific">Candidatus Lloydbacteria bacterium RIFCSPHIGHO2_01_FULL_49_22</name>
    <dbReference type="NCBI Taxonomy" id="1798658"/>
    <lineage>
        <taxon>Bacteria</taxon>
        <taxon>Candidatus Lloydiibacteriota</taxon>
    </lineage>
</organism>
<protein>
    <submittedName>
        <fullName evidence="2">Uncharacterized protein</fullName>
    </submittedName>
</protein>
<keyword evidence="1" id="KW-0472">Membrane</keyword>
<comment type="caution">
    <text evidence="2">The sequence shown here is derived from an EMBL/GenBank/DDBJ whole genome shotgun (WGS) entry which is preliminary data.</text>
</comment>
<sequence length="163" mass="19275">MLKFFPNNLERGYTMLDLTYSEWYLLIAFAIVAGSIQYHIGALKEQRRLRIEKNALTEEFDRLRAKQKLAKQYALRTEVVRTRYMVDAWLLRHPSATLRHPGAKIVLNDHLNALRAFFDHEGCVQYTYPDTVAKQYDNAYWRAVWHVYHHGNVRNLPPCPLEI</sequence>
<evidence type="ECO:0000313" key="2">
    <source>
        <dbReference type="EMBL" id="OGZ06464.1"/>
    </source>
</evidence>
<evidence type="ECO:0000256" key="1">
    <source>
        <dbReference type="SAM" id="Phobius"/>
    </source>
</evidence>
<accession>A0A1G2CYL7</accession>
<gene>
    <name evidence="2" type="ORF">A2845_06115</name>
</gene>
<dbReference type="Proteomes" id="UP000177122">
    <property type="component" value="Unassembled WGS sequence"/>
</dbReference>
<evidence type="ECO:0000313" key="3">
    <source>
        <dbReference type="Proteomes" id="UP000177122"/>
    </source>
</evidence>
<keyword evidence="1" id="KW-1133">Transmembrane helix</keyword>
<reference evidence="2 3" key="1">
    <citation type="journal article" date="2016" name="Nat. Commun.">
        <title>Thousands of microbial genomes shed light on interconnected biogeochemical processes in an aquifer system.</title>
        <authorList>
            <person name="Anantharaman K."/>
            <person name="Brown C.T."/>
            <person name="Hug L.A."/>
            <person name="Sharon I."/>
            <person name="Castelle C.J."/>
            <person name="Probst A.J."/>
            <person name="Thomas B.C."/>
            <person name="Singh A."/>
            <person name="Wilkins M.J."/>
            <person name="Karaoz U."/>
            <person name="Brodie E.L."/>
            <person name="Williams K.H."/>
            <person name="Hubbard S.S."/>
            <person name="Banfield J.F."/>
        </authorList>
    </citation>
    <scope>NUCLEOTIDE SEQUENCE [LARGE SCALE GENOMIC DNA]</scope>
</reference>
<name>A0A1G2CYL7_9BACT</name>